<dbReference type="Gene3D" id="2.40.33.20">
    <property type="entry name" value="PK beta-barrel domain-like"/>
    <property type="match status" value="1"/>
</dbReference>
<reference evidence="2 3" key="1">
    <citation type="submission" date="2020-02" db="EMBL/GenBank/DDBJ databases">
        <title>Nitrogenibacter mangrovi gen. nov., sp. nov. isolated from mangrove sediment, a denitrifying betaproteobacterium.</title>
        <authorList>
            <person name="Liao H."/>
            <person name="Tian Y."/>
        </authorList>
    </citation>
    <scope>NUCLEOTIDE SEQUENCE [LARGE SCALE GENOMIC DNA]</scope>
    <source>
        <strain evidence="2 3">M9-3-2</strain>
    </source>
</reference>
<dbReference type="PANTHER" id="PTHR30212:SF2">
    <property type="entry name" value="PROTEIN YIIM"/>
    <property type="match status" value="1"/>
</dbReference>
<feature type="domain" description="MOSC" evidence="1">
    <location>
        <begin position="30"/>
        <end position="167"/>
    </location>
</feature>
<dbReference type="InterPro" id="IPR011037">
    <property type="entry name" value="Pyrv_Knase-like_insert_dom_sf"/>
</dbReference>
<dbReference type="PROSITE" id="PS51340">
    <property type="entry name" value="MOSC"/>
    <property type="match status" value="1"/>
</dbReference>
<dbReference type="InterPro" id="IPR005302">
    <property type="entry name" value="MoCF_Sase_C"/>
</dbReference>
<dbReference type="EMBL" id="CP048836">
    <property type="protein sequence ID" value="QID17346.1"/>
    <property type="molecule type" value="Genomic_DNA"/>
</dbReference>
<evidence type="ECO:0000313" key="2">
    <source>
        <dbReference type="EMBL" id="QID17346.1"/>
    </source>
</evidence>
<dbReference type="GO" id="GO:0030151">
    <property type="term" value="F:molybdenum ion binding"/>
    <property type="evidence" value="ECO:0007669"/>
    <property type="project" value="InterPro"/>
</dbReference>
<dbReference type="Proteomes" id="UP000501991">
    <property type="component" value="Chromosome"/>
</dbReference>
<dbReference type="Pfam" id="PF03473">
    <property type="entry name" value="MOSC"/>
    <property type="match status" value="1"/>
</dbReference>
<dbReference type="GO" id="GO:0030170">
    <property type="term" value="F:pyridoxal phosphate binding"/>
    <property type="evidence" value="ECO:0007669"/>
    <property type="project" value="InterPro"/>
</dbReference>
<dbReference type="PANTHER" id="PTHR30212">
    <property type="entry name" value="PROTEIN YIIM"/>
    <property type="match status" value="1"/>
</dbReference>
<gene>
    <name evidence="2" type="ORF">G3580_06610</name>
</gene>
<organism evidence="2 3">
    <name type="scientific">Nitrogeniibacter mangrovi</name>
    <dbReference type="NCBI Taxonomy" id="2016596"/>
    <lineage>
        <taxon>Bacteria</taxon>
        <taxon>Pseudomonadati</taxon>
        <taxon>Pseudomonadota</taxon>
        <taxon>Betaproteobacteria</taxon>
        <taxon>Rhodocyclales</taxon>
        <taxon>Zoogloeaceae</taxon>
        <taxon>Nitrogeniibacter</taxon>
    </lineage>
</organism>
<proteinExistence type="predicted"/>
<dbReference type="KEGG" id="azq:G3580_06610"/>
<protein>
    <submittedName>
        <fullName evidence="2">MOSC domain-containing protein</fullName>
    </submittedName>
</protein>
<evidence type="ECO:0000313" key="3">
    <source>
        <dbReference type="Proteomes" id="UP000501991"/>
    </source>
</evidence>
<sequence length="225" mass="25152">MNLKSTIDLVFAGGMGVLAPEGQRSGIFKRRIAGPARVEAHGIVGDEHGDPRVHGGPEKAVHQYAADNYAHLAQAFPQCSNALVPGSLGENLSALHLTERNVHIGDIFRAGSTVLQVSQPRSPCWKISHRFGIERMSMHVAQTRITGWYYRVIEPGLIQQGDEMRLLDRQTERFSIDQFWQVQSSHRPALDDLLELAAVPGLAEDWKRRLIERVKWLRKHVAAAD</sequence>
<dbReference type="InterPro" id="IPR052353">
    <property type="entry name" value="Benzoxazolinone_Detox_Enz"/>
</dbReference>
<dbReference type="GO" id="GO:0003824">
    <property type="term" value="F:catalytic activity"/>
    <property type="evidence" value="ECO:0007669"/>
    <property type="project" value="InterPro"/>
</dbReference>
<evidence type="ECO:0000259" key="1">
    <source>
        <dbReference type="PROSITE" id="PS51340"/>
    </source>
</evidence>
<dbReference type="RefSeq" id="WP_173764510.1">
    <property type="nucleotide sequence ID" value="NZ_CP048836.1"/>
</dbReference>
<dbReference type="AlphaFoldDB" id="A0A6C1B151"/>
<dbReference type="SUPFAM" id="SSF50800">
    <property type="entry name" value="PK beta-barrel domain-like"/>
    <property type="match status" value="1"/>
</dbReference>
<accession>A0A6C1B151</accession>
<keyword evidence="3" id="KW-1185">Reference proteome</keyword>
<name>A0A6C1B151_9RHOO</name>